<comment type="cofactor">
    <cofactor evidence="12">
        <name>Zn(2+)</name>
        <dbReference type="ChEBI" id="CHEBI:29105"/>
    </cofactor>
    <text evidence="12">Binds 2 Zn(2+) ions per subunit.</text>
</comment>
<evidence type="ECO:0000256" key="7">
    <source>
        <dbReference type="ARBA" id="ARBA00022723"/>
    </source>
</evidence>
<feature type="binding site" evidence="12">
    <location>
        <position position="661"/>
    </location>
    <ligand>
        <name>Zn(2+)</name>
        <dbReference type="ChEBI" id="CHEBI:29105"/>
        <label>1</label>
        <note>catalytic</note>
    </ligand>
</feature>
<dbReference type="HAMAP" id="MF_00172">
    <property type="entry name" value="Meth_synth"/>
    <property type="match status" value="1"/>
</dbReference>
<feature type="binding site" evidence="11">
    <location>
        <position position="22"/>
    </location>
    <ligand>
        <name>5-methyltetrahydropteroyltri-L-glutamate</name>
        <dbReference type="ChEBI" id="CHEBI:58207"/>
    </ligand>
</feature>
<dbReference type="SUPFAM" id="SSF51726">
    <property type="entry name" value="UROD/MetE-like"/>
    <property type="match status" value="2"/>
</dbReference>
<dbReference type="CDD" id="cd03312">
    <property type="entry name" value="CIMS_N_terminal_like"/>
    <property type="match status" value="1"/>
</dbReference>
<reference evidence="16 17" key="1">
    <citation type="submission" date="2017-07" db="EMBL/GenBank/DDBJ databases">
        <title>Paenibacillus herberti R33 genome sequencing and assembly.</title>
        <authorList>
            <person name="Su W."/>
        </authorList>
    </citation>
    <scope>NUCLEOTIDE SEQUENCE [LARGE SCALE GENOMIC DNA]</scope>
    <source>
        <strain evidence="16 17">R33</strain>
    </source>
</reference>
<evidence type="ECO:0000256" key="6">
    <source>
        <dbReference type="ARBA" id="ARBA00022679"/>
    </source>
</evidence>
<evidence type="ECO:0000256" key="8">
    <source>
        <dbReference type="ARBA" id="ARBA00022833"/>
    </source>
</evidence>
<dbReference type="EC" id="2.1.1.14" evidence="10"/>
<evidence type="ECO:0000256" key="1">
    <source>
        <dbReference type="ARBA" id="ARBA00002777"/>
    </source>
</evidence>
<dbReference type="Pfam" id="PF01717">
    <property type="entry name" value="Meth_synt_2"/>
    <property type="match status" value="1"/>
</dbReference>
<dbReference type="Gene3D" id="3.20.20.210">
    <property type="match status" value="2"/>
</dbReference>
<evidence type="ECO:0000256" key="13">
    <source>
        <dbReference type="PIRSR" id="PIRSR000382-3"/>
    </source>
</evidence>
<dbReference type="InterPro" id="IPR038071">
    <property type="entry name" value="UROD/MetE-like_sf"/>
</dbReference>
<dbReference type="AlphaFoldDB" id="A0A229NU16"/>
<dbReference type="InterPro" id="IPR013215">
    <property type="entry name" value="Cbl-indep_Met_Synth_N"/>
</dbReference>
<keyword evidence="10" id="KW-0677">Repeat</keyword>
<feature type="binding site" evidence="10 11">
    <location>
        <begin position="533"/>
        <end position="534"/>
    </location>
    <ligand>
        <name>5-methyltetrahydropteroyltri-L-glutamate</name>
        <dbReference type="ChEBI" id="CHEBI:58207"/>
    </ligand>
</feature>
<dbReference type="NCBIfam" id="TIGR01371">
    <property type="entry name" value="met_syn_B12ind"/>
    <property type="match status" value="1"/>
</dbReference>
<evidence type="ECO:0000313" key="16">
    <source>
        <dbReference type="EMBL" id="OXM13205.1"/>
    </source>
</evidence>
<keyword evidence="8 10" id="KW-0862">Zinc</keyword>
<comment type="catalytic activity">
    <reaction evidence="10">
        <text>5-methyltetrahydropteroyltri-L-glutamate + L-homocysteine = tetrahydropteroyltri-L-glutamate + L-methionine</text>
        <dbReference type="Rhea" id="RHEA:21196"/>
        <dbReference type="ChEBI" id="CHEBI:57844"/>
        <dbReference type="ChEBI" id="CHEBI:58140"/>
        <dbReference type="ChEBI" id="CHEBI:58199"/>
        <dbReference type="ChEBI" id="CHEBI:58207"/>
        <dbReference type="EC" id="2.1.1.14"/>
    </reaction>
</comment>
<keyword evidence="7 10" id="KW-0479">Metal-binding</keyword>
<gene>
    <name evidence="10" type="primary">metE</name>
    <name evidence="16" type="ORF">CGZ75_23905</name>
</gene>
<keyword evidence="5 10" id="KW-0028">Amino-acid biosynthesis</keyword>
<comment type="function">
    <text evidence="1 10">Catalyzes the transfer of a methyl group from 5-methyltetrahydrofolate to homocysteine resulting in methionine formation.</text>
</comment>
<feature type="binding site" evidence="10 11">
    <location>
        <begin position="449"/>
        <end position="451"/>
    </location>
    <ligand>
        <name>L-homocysteine</name>
        <dbReference type="ChEBI" id="CHEBI:58199"/>
    </ligand>
</feature>
<dbReference type="RefSeq" id="WP_089526934.1">
    <property type="nucleotide sequence ID" value="NZ_NMUQ01000004.1"/>
</dbReference>
<dbReference type="Pfam" id="PF08267">
    <property type="entry name" value="Meth_synt_1"/>
    <property type="match status" value="1"/>
</dbReference>
<feature type="active site" description="Proton donor" evidence="10 13">
    <location>
        <position position="712"/>
    </location>
</feature>
<name>A0A229NU16_9BACL</name>
<dbReference type="OrthoDB" id="244285at2"/>
<feature type="binding site" evidence="10">
    <location>
        <begin position="19"/>
        <end position="22"/>
    </location>
    <ligand>
        <name>5-methyltetrahydropteroyltri-L-glutamate</name>
        <dbReference type="ChEBI" id="CHEBI:58207"/>
    </ligand>
</feature>
<evidence type="ECO:0000256" key="4">
    <source>
        <dbReference type="ARBA" id="ARBA00022603"/>
    </source>
</evidence>
<feature type="binding site" evidence="10 11">
    <location>
        <position position="617"/>
    </location>
    <ligand>
        <name>L-homocysteine</name>
        <dbReference type="ChEBI" id="CHEBI:58199"/>
    </ligand>
</feature>
<feature type="binding site" evidence="10">
    <location>
        <position position="659"/>
    </location>
    <ligand>
        <name>Zn(2+)</name>
        <dbReference type="ChEBI" id="CHEBI:29105"/>
        <note>catalytic</note>
    </ligand>
</feature>
<keyword evidence="4 10" id="KW-0489">Methyltransferase</keyword>
<feature type="binding site" evidence="12">
    <location>
        <position position="744"/>
    </location>
    <ligand>
        <name>Zn(2+)</name>
        <dbReference type="ChEBI" id="CHEBI:29105"/>
        <label>1</label>
        <note>catalytic</note>
    </ligand>
</feature>
<keyword evidence="17" id="KW-1185">Reference proteome</keyword>
<comment type="caution">
    <text evidence="16">The sequence shown here is derived from an EMBL/GenBank/DDBJ whole genome shotgun (WGS) entry which is preliminary data.</text>
</comment>
<dbReference type="PANTHER" id="PTHR30519">
    <property type="entry name" value="5-METHYLTETRAHYDROPTEROYLTRIGLUTAMATE--HOMOCYSTEINE METHYLTRANSFERASE"/>
    <property type="match status" value="1"/>
</dbReference>
<comment type="pathway">
    <text evidence="2 10">Amino-acid biosynthesis; L-methionine biosynthesis via de novo pathway; L-methionine from L-homocysteine (MetE route): step 1/1.</text>
</comment>
<accession>A0A229NU16</accession>
<evidence type="ECO:0000256" key="10">
    <source>
        <dbReference type="HAMAP-Rule" id="MF_00172"/>
    </source>
</evidence>
<feature type="binding site" evidence="12">
    <location>
        <position position="674"/>
    </location>
    <ligand>
        <name>Zn(2+)</name>
        <dbReference type="ChEBI" id="CHEBI:29105"/>
        <label>1</label>
        <note>catalytic</note>
    </ligand>
</feature>
<evidence type="ECO:0000256" key="5">
    <source>
        <dbReference type="ARBA" id="ARBA00022605"/>
    </source>
</evidence>
<evidence type="ECO:0000256" key="9">
    <source>
        <dbReference type="ARBA" id="ARBA00023167"/>
    </source>
</evidence>
<evidence type="ECO:0000259" key="14">
    <source>
        <dbReference type="Pfam" id="PF01717"/>
    </source>
</evidence>
<comment type="similarity">
    <text evidence="3 10">Belongs to the vitamin-B12 independent methionine synthase family.</text>
</comment>
<evidence type="ECO:0000256" key="3">
    <source>
        <dbReference type="ARBA" id="ARBA00009553"/>
    </source>
</evidence>
<feature type="binding site" evidence="10">
    <location>
        <position position="115"/>
    </location>
    <ligand>
        <name>5-methyltetrahydropteroyltri-L-glutamate</name>
        <dbReference type="ChEBI" id="CHEBI:58207"/>
    </ligand>
</feature>
<dbReference type="GO" id="GO:0008270">
    <property type="term" value="F:zinc ion binding"/>
    <property type="evidence" value="ECO:0007669"/>
    <property type="project" value="InterPro"/>
</dbReference>
<dbReference type="NCBIfam" id="NF003556">
    <property type="entry name" value="PRK05222.1"/>
    <property type="match status" value="1"/>
</dbReference>
<evidence type="ECO:0000256" key="12">
    <source>
        <dbReference type="PIRSR" id="PIRSR000382-2"/>
    </source>
</evidence>
<feature type="binding site" evidence="11">
    <location>
        <position position="120"/>
    </location>
    <ligand>
        <name>5-methyltetrahydropteroyltri-L-glutamate</name>
        <dbReference type="ChEBI" id="CHEBI:58207"/>
    </ligand>
</feature>
<evidence type="ECO:0000259" key="15">
    <source>
        <dbReference type="Pfam" id="PF08267"/>
    </source>
</evidence>
<keyword evidence="6 10" id="KW-0808">Transferase</keyword>
<feature type="binding site" evidence="10">
    <location>
        <position position="623"/>
    </location>
    <ligand>
        <name>5-methyltetrahydropteroyltri-L-glutamate</name>
        <dbReference type="ChEBI" id="CHEBI:58207"/>
    </ligand>
</feature>
<feature type="domain" description="Cobalamin-independent methionine synthase MetE N-terminal" evidence="15">
    <location>
        <begin position="7"/>
        <end position="316"/>
    </location>
</feature>
<dbReference type="GO" id="GO:0003871">
    <property type="term" value="F:5-methyltetrahydropteroyltriglutamate-homocysteine S-methyltransferase activity"/>
    <property type="evidence" value="ECO:0007669"/>
    <property type="project" value="UniProtKB-UniRule"/>
</dbReference>
<sequence length="779" mass="84959">MSQSIRSSSLGYPNIGADREWKKTLEAFWSGKISEQNFNEEMEGIRLERLRRQNDSGLGLVPVGDFTYYDRMLDTAAMFGLVPQRFSYEGGPVSLELYFSMARGNAGATACEMTKWFNTNYHYIVPELNGAKPSLTANLPLQAYVEAREKLGIQGKPVLIGPLTFLKLSKGYNAASETDAWLDRLIPLYGQVLAELQAAGAQWVQLDEPSIAGDLGADDWQRLQRIYTELAAAAPELKLIVQTYFDAPDNYAALVSLPVAGIGLDFVHDRGRNLQAVLGQGFPAGLTLAAGVLDGRGIWRADPDAALALVRELAAVVPADRLLLQPSCSLLHVPVSLAGEGALGAALQGALAGADEKLAELALLAEAAGLSAAELSAGAGRGAAAAAGFAAGRQALAALNALPQREAAAVRAKARLLGSSRASRASGFAERRQLQQQRWQLPFLPTTTIGSFPQTAEIRSARARWRKGSLDNAAYETFIRDQINDWISLQEEIGLDVLVHGEFERTDMVEFFGEKLAGFAFTANGWVQSYGSRCVKPPVIYGDVDFVEPMTVKETVYAQSLTDKPVKGMLTGPLTILNWSFVRDDLPRSEVALQIALALRKEVEELEKSGIGMIQVDEPALREGLPLKKSRWPEELKAAVDAFRLATTGVADTTQIHTHMCYCEFSDIIDTIRDLDADVISIETSRSHGELIHSFEENIYEKGIGLGVYDIHSPRVPSVEEMVAMIERSLRSLDPELFWINPDCGLKTRGKEETAASLNHMVAAAREVRANRVESSHIN</sequence>
<feature type="binding site" evidence="12">
    <location>
        <position position="659"/>
    </location>
    <ligand>
        <name>Zn(2+)</name>
        <dbReference type="ChEBI" id="CHEBI:29105"/>
        <label>1</label>
        <note>catalytic</note>
    </ligand>
</feature>
<evidence type="ECO:0000256" key="11">
    <source>
        <dbReference type="PIRSR" id="PIRSR000382-1"/>
    </source>
</evidence>
<feature type="binding site" evidence="10 11">
    <location>
        <position position="579"/>
    </location>
    <ligand>
        <name>5-methyltetrahydropteroyltri-L-glutamate</name>
        <dbReference type="ChEBI" id="CHEBI:58207"/>
    </ligand>
</feature>
<protein>
    <recommendedName>
        <fullName evidence="10">5-methyltetrahydropteroyltriglutamate--homocysteine methyltransferase</fullName>
        <ecNumber evidence="10">2.1.1.14</ecNumber>
    </recommendedName>
    <alternativeName>
        <fullName evidence="10">Cobalamin-independent methionine synthase</fullName>
    </alternativeName>
    <alternativeName>
        <fullName evidence="10">Methionine synthase, vitamin-B12 independent isozyme</fullName>
    </alternativeName>
</protein>
<proteinExistence type="inferred from homology"/>
<dbReference type="EMBL" id="NMUQ01000004">
    <property type="protein sequence ID" value="OXM13205.1"/>
    <property type="molecule type" value="Genomic_DNA"/>
</dbReference>
<feature type="binding site" evidence="10">
    <location>
        <position position="502"/>
    </location>
    <ligand>
        <name>L-homocysteine</name>
        <dbReference type="ChEBI" id="CHEBI:58199"/>
    </ligand>
</feature>
<feature type="binding site" evidence="10 11">
    <location>
        <position position="502"/>
    </location>
    <ligand>
        <name>L-methionine</name>
        <dbReference type="ChEBI" id="CHEBI:57844"/>
    </ligand>
</feature>
<feature type="domain" description="Cobalamin-independent methionine synthase MetE C-terminal/archaeal" evidence="14">
    <location>
        <begin position="444"/>
        <end position="766"/>
    </location>
</feature>
<evidence type="ECO:0000313" key="17">
    <source>
        <dbReference type="Proteomes" id="UP000215145"/>
    </source>
</evidence>
<feature type="binding site" evidence="10 11">
    <location>
        <begin position="449"/>
        <end position="451"/>
    </location>
    <ligand>
        <name>L-methionine</name>
        <dbReference type="ChEBI" id="CHEBI:57844"/>
    </ligand>
</feature>
<dbReference type="UniPathway" id="UPA00051">
    <property type="reaction ID" value="UER00082"/>
</dbReference>
<organism evidence="16 17">
    <name type="scientific">Paenibacillus herberti</name>
    <dbReference type="NCBI Taxonomy" id="1619309"/>
    <lineage>
        <taxon>Bacteria</taxon>
        <taxon>Bacillati</taxon>
        <taxon>Bacillota</taxon>
        <taxon>Bacilli</taxon>
        <taxon>Bacillales</taxon>
        <taxon>Paenibacillaceae</taxon>
        <taxon>Paenibacillus</taxon>
    </lineage>
</organism>
<feature type="binding site" evidence="10">
    <location>
        <position position="661"/>
    </location>
    <ligand>
        <name>Zn(2+)</name>
        <dbReference type="ChEBI" id="CHEBI:29105"/>
        <note>catalytic</note>
    </ligand>
</feature>
<feature type="binding site" evidence="10 11">
    <location>
        <position position="617"/>
    </location>
    <ligand>
        <name>L-methionine</name>
        <dbReference type="ChEBI" id="CHEBI:57844"/>
    </ligand>
</feature>
<dbReference type="GO" id="GO:0032259">
    <property type="term" value="P:methylation"/>
    <property type="evidence" value="ECO:0007669"/>
    <property type="project" value="UniProtKB-KW"/>
</dbReference>
<dbReference type="CDD" id="cd03311">
    <property type="entry name" value="CIMS_C_terminal_like"/>
    <property type="match status" value="1"/>
</dbReference>
<feature type="binding site" evidence="10">
    <location>
        <position position="744"/>
    </location>
    <ligand>
        <name>Zn(2+)</name>
        <dbReference type="ChEBI" id="CHEBI:29105"/>
        <note>catalytic</note>
    </ligand>
</feature>
<dbReference type="PIRSF" id="PIRSF000382">
    <property type="entry name" value="MeTrfase_B12_ind"/>
    <property type="match status" value="1"/>
</dbReference>
<dbReference type="Proteomes" id="UP000215145">
    <property type="component" value="Unassembled WGS sequence"/>
</dbReference>
<comment type="cofactor">
    <cofactor evidence="10">
        <name>Zn(2+)</name>
        <dbReference type="ChEBI" id="CHEBI:29105"/>
    </cofactor>
    <text evidence="10">Binds 1 zinc ion per subunit.</text>
</comment>
<keyword evidence="9 10" id="KW-0486">Methionine biosynthesis</keyword>
<dbReference type="InterPro" id="IPR006276">
    <property type="entry name" value="Cobalamin-indep_Met_synthase"/>
</dbReference>
<dbReference type="GO" id="GO:0009086">
    <property type="term" value="P:methionine biosynthetic process"/>
    <property type="evidence" value="ECO:0007669"/>
    <property type="project" value="UniProtKB-UniRule"/>
</dbReference>
<feature type="binding site" evidence="10">
    <location>
        <position position="683"/>
    </location>
    <ligand>
        <name>Zn(2+)</name>
        <dbReference type="ChEBI" id="CHEBI:29105"/>
        <note>catalytic</note>
    </ligand>
</feature>
<feature type="binding site" evidence="12">
    <location>
        <position position="683"/>
    </location>
    <ligand>
        <name>Zn(2+)</name>
        <dbReference type="ChEBI" id="CHEBI:29105"/>
        <label>1</label>
        <note>catalytic</note>
    </ligand>
</feature>
<evidence type="ECO:0000256" key="2">
    <source>
        <dbReference type="ARBA" id="ARBA00004681"/>
    </source>
</evidence>
<dbReference type="InterPro" id="IPR002629">
    <property type="entry name" value="Met_Synth_C/arc"/>
</dbReference>